<sequence length="730" mass="81668">MRRLKSSDEVRKAAAKLTSRDLMQLQEVIDLIQFEPEEDAPKKRALKKNVSDVSLDSEGYPRFNSPVQKGKGTGQQDTLVKGFPIPKLPQKEKRKPQRGYITGTQEIGGKCKLIVEVSSIRSAQYKKVINTIYERLKDDNLSKAEALQLRAGIGMAGMTGQAMAGRLEEKTDQNKTGGDDMLKEDRNETEKAEALEKRETKLEVESSDDDLDCRSKRDNQKGRGCWDGWSSLVRTPEPTGENGKFSFMVEQKWGVIFDDSFLVLQECFMGGARVYPITTKREQHQWNEKNIPAGKPYAYRFLSHAVVMKAGILKQTSKKQTLMKGPKTKQTLMKGTKTKQTLMKGPKEKQTLVKGQKTVAKPGPKPKKSSLTKAKLAQLGKLSLKEKVEKITEEAETKEEAAQVLKEAISPNERGQIWSKHQIALKTDQEAQKEHSEMNKTQKGLASLLWFVENQSKKFYNATAQFGTKQTLIKGDTWKSEKQMLEEFGLEEFQLHVQSGRIQWRNDPYTEGVYNYKDLNDVKGQTEVTRKRNHSMGIEVEASDLHEEGFMKNWSKGQHHLLDDIGHGSKGAGKSSSSKGNKGAGKGGKARGNGQGLLALTNSEDEEKEKQDKDEDEKTAWNKCLVKAQKAKEGCILAIANMEEAVGSAQKAGRLTKATRKDYEAMMKEVEVKAEKLKKLLKLKGSQYSLENAKALIQEAANKTKELKDETKECIGLANKAGSKASTSKK</sequence>
<feature type="region of interest" description="Disordered" evidence="2">
    <location>
        <begin position="167"/>
        <end position="221"/>
    </location>
</feature>
<dbReference type="AlphaFoldDB" id="A0A9P1CYJ1"/>
<keyword evidence="5" id="KW-1185">Reference proteome</keyword>
<protein>
    <submittedName>
        <fullName evidence="3">Uncharacterized protein</fullName>
    </submittedName>
</protein>
<feature type="region of interest" description="Disordered" evidence="2">
    <location>
        <begin position="561"/>
        <end position="617"/>
    </location>
</feature>
<feature type="compositionally biased region" description="Gly residues" evidence="2">
    <location>
        <begin position="582"/>
        <end position="595"/>
    </location>
</feature>
<organism evidence="3">
    <name type="scientific">Cladocopium goreaui</name>
    <dbReference type="NCBI Taxonomy" id="2562237"/>
    <lineage>
        <taxon>Eukaryota</taxon>
        <taxon>Sar</taxon>
        <taxon>Alveolata</taxon>
        <taxon>Dinophyceae</taxon>
        <taxon>Suessiales</taxon>
        <taxon>Symbiodiniaceae</taxon>
        <taxon>Cladocopium</taxon>
    </lineage>
</organism>
<evidence type="ECO:0000313" key="5">
    <source>
        <dbReference type="Proteomes" id="UP001152797"/>
    </source>
</evidence>
<evidence type="ECO:0000313" key="3">
    <source>
        <dbReference type="EMBL" id="CAI4000089.1"/>
    </source>
</evidence>
<dbReference type="Proteomes" id="UP001152797">
    <property type="component" value="Unassembled WGS sequence"/>
</dbReference>
<keyword evidence="1" id="KW-0175">Coiled coil</keyword>
<reference evidence="4" key="2">
    <citation type="submission" date="2024-04" db="EMBL/GenBank/DDBJ databases">
        <authorList>
            <person name="Chen Y."/>
            <person name="Shah S."/>
            <person name="Dougan E. K."/>
            <person name="Thang M."/>
            <person name="Chan C."/>
        </authorList>
    </citation>
    <scope>NUCLEOTIDE SEQUENCE [LARGE SCALE GENOMIC DNA]</scope>
</reference>
<evidence type="ECO:0000256" key="2">
    <source>
        <dbReference type="SAM" id="MobiDB-lite"/>
    </source>
</evidence>
<comment type="caution">
    <text evidence="3">The sequence shown here is derived from an EMBL/GenBank/DDBJ whole genome shotgun (WGS) entry which is preliminary data.</text>
</comment>
<evidence type="ECO:0000313" key="4">
    <source>
        <dbReference type="EMBL" id="CAL1153464.1"/>
    </source>
</evidence>
<evidence type="ECO:0000256" key="1">
    <source>
        <dbReference type="SAM" id="Coils"/>
    </source>
</evidence>
<feature type="coiled-coil region" evidence="1">
    <location>
        <begin position="660"/>
        <end position="713"/>
    </location>
</feature>
<feature type="coiled-coil region" evidence="1">
    <location>
        <begin position="381"/>
        <end position="408"/>
    </location>
</feature>
<dbReference type="EMBL" id="CAMXCT030002732">
    <property type="protein sequence ID" value="CAL4787401.1"/>
    <property type="molecule type" value="Genomic_DNA"/>
</dbReference>
<feature type="compositionally biased region" description="Low complexity" evidence="2">
    <location>
        <begin position="572"/>
        <end position="581"/>
    </location>
</feature>
<feature type="region of interest" description="Disordered" evidence="2">
    <location>
        <begin position="57"/>
        <end position="82"/>
    </location>
</feature>
<gene>
    <name evidence="3" type="ORF">C1SCF055_LOCUS26236</name>
</gene>
<feature type="compositionally biased region" description="Basic and acidic residues" evidence="2">
    <location>
        <begin position="167"/>
        <end position="204"/>
    </location>
</feature>
<dbReference type="EMBL" id="CAMXCT010002732">
    <property type="protein sequence ID" value="CAI4000089.1"/>
    <property type="molecule type" value="Genomic_DNA"/>
</dbReference>
<proteinExistence type="predicted"/>
<feature type="compositionally biased region" description="Basic and acidic residues" evidence="2">
    <location>
        <begin position="212"/>
        <end position="221"/>
    </location>
</feature>
<name>A0A9P1CYJ1_9DINO</name>
<feature type="compositionally biased region" description="Basic and acidic residues" evidence="2">
    <location>
        <begin position="608"/>
        <end position="617"/>
    </location>
</feature>
<accession>A0A9P1CYJ1</accession>
<reference evidence="3" key="1">
    <citation type="submission" date="2022-10" db="EMBL/GenBank/DDBJ databases">
        <authorList>
            <person name="Chen Y."/>
            <person name="Dougan E. K."/>
            <person name="Chan C."/>
            <person name="Rhodes N."/>
            <person name="Thang M."/>
        </authorList>
    </citation>
    <scope>NUCLEOTIDE SEQUENCE</scope>
</reference>
<dbReference type="EMBL" id="CAMXCT020002732">
    <property type="protein sequence ID" value="CAL1153464.1"/>
    <property type="molecule type" value="Genomic_DNA"/>
</dbReference>